<dbReference type="Gene3D" id="1.10.10.10">
    <property type="entry name" value="Winged helix-like DNA-binding domain superfamily/Winged helix DNA-binding domain"/>
    <property type="match status" value="1"/>
</dbReference>
<dbReference type="RefSeq" id="WP_069715584.1">
    <property type="nucleotide sequence ID" value="NZ_MJEH01000002.1"/>
</dbReference>
<dbReference type="PANTHER" id="PTHR43252">
    <property type="entry name" value="TRANSCRIPTIONAL REGULATOR YQJI"/>
    <property type="match status" value="1"/>
</dbReference>
<keyword evidence="3" id="KW-1185">Reference proteome</keyword>
<dbReference type="InterPro" id="IPR005149">
    <property type="entry name" value="Tscrpt_reg_PadR_N"/>
</dbReference>
<accession>A0A1E5LK22</accession>
<dbReference type="OrthoDB" id="9783723at2"/>
<dbReference type="SUPFAM" id="SSF46785">
    <property type="entry name" value="Winged helix' DNA-binding domain"/>
    <property type="match status" value="1"/>
</dbReference>
<dbReference type="PANTHER" id="PTHR43252:SF6">
    <property type="entry name" value="NEGATIVE TRANSCRIPTION REGULATOR PADR"/>
    <property type="match status" value="1"/>
</dbReference>
<dbReference type="Pfam" id="PF03551">
    <property type="entry name" value="PadR"/>
    <property type="match status" value="1"/>
</dbReference>
<sequence>MQAKDVILGLLKKKKMSGYDIKKRFEEEFSYFFDSSYGSVYPTLKKLEENDLIKKETIIQEGKPNKHIFSITEKGEKLFEMYLHSEVKRDNIRSDTCMRLYFGEFMDVRKQISLIDNAILQNKKTINKLKQMYVQHNEQMSNTQKISLQIGIEHQRSQAKVLLEGKQKLVNELD</sequence>
<evidence type="ECO:0000313" key="3">
    <source>
        <dbReference type="Proteomes" id="UP000095209"/>
    </source>
</evidence>
<feature type="domain" description="Transcription regulator PadR N-terminal" evidence="1">
    <location>
        <begin position="7"/>
        <end position="79"/>
    </location>
</feature>
<organism evidence="2 3">
    <name type="scientific">Bacillus solimangrovi</name>
    <dbReference type="NCBI Taxonomy" id="1305675"/>
    <lineage>
        <taxon>Bacteria</taxon>
        <taxon>Bacillati</taxon>
        <taxon>Bacillota</taxon>
        <taxon>Bacilli</taxon>
        <taxon>Bacillales</taxon>
        <taxon>Bacillaceae</taxon>
        <taxon>Bacillus</taxon>
    </lineage>
</organism>
<dbReference type="InterPro" id="IPR036390">
    <property type="entry name" value="WH_DNA-bd_sf"/>
</dbReference>
<evidence type="ECO:0000259" key="1">
    <source>
        <dbReference type="Pfam" id="PF03551"/>
    </source>
</evidence>
<dbReference type="Proteomes" id="UP000095209">
    <property type="component" value="Unassembled WGS sequence"/>
</dbReference>
<evidence type="ECO:0000313" key="2">
    <source>
        <dbReference type="EMBL" id="OEH94437.1"/>
    </source>
</evidence>
<dbReference type="InterPro" id="IPR036388">
    <property type="entry name" value="WH-like_DNA-bd_sf"/>
</dbReference>
<protein>
    <recommendedName>
        <fullName evidence="1">Transcription regulator PadR N-terminal domain-containing protein</fullName>
    </recommendedName>
</protein>
<reference evidence="2 3" key="1">
    <citation type="submission" date="2016-08" db="EMBL/GenBank/DDBJ databases">
        <title>Genome of Bacillus solimangrovi GH2-4.</title>
        <authorList>
            <person name="Lim S."/>
            <person name="Kim B.-C."/>
        </authorList>
    </citation>
    <scope>NUCLEOTIDE SEQUENCE [LARGE SCALE GENOMIC DNA]</scope>
    <source>
        <strain evidence="2 3">GH2-4</strain>
    </source>
</reference>
<dbReference type="Gene3D" id="6.10.140.1570">
    <property type="match status" value="1"/>
</dbReference>
<comment type="caution">
    <text evidence="2">The sequence shown here is derived from an EMBL/GenBank/DDBJ whole genome shotgun (WGS) entry which is preliminary data.</text>
</comment>
<proteinExistence type="predicted"/>
<dbReference type="AlphaFoldDB" id="A0A1E5LK22"/>
<gene>
    <name evidence="2" type="ORF">BFG57_08225</name>
</gene>
<dbReference type="EMBL" id="MJEH01000002">
    <property type="protein sequence ID" value="OEH94437.1"/>
    <property type="molecule type" value="Genomic_DNA"/>
</dbReference>
<name>A0A1E5LK22_9BACI</name>
<dbReference type="STRING" id="1305675.BFG57_08225"/>